<dbReference type="AlphaFoldDB" id="A0A2S0KPA1"/>
<dbReference type="InterPro" id="IPR010982">
    <property type="entry name" value="Lambda_DNA-bd_dom_sf"/>
</dbReference>
<sequence length="226" mass="25476">MATFGEKIKAIRFHLGFTQDELAKKLDVTKQVISKYENQQASPRLDTVSEFAEKLNIELTFLINDTYTVEQTINALNRTAVVNFTNSLPSNIIPINKARRIPILGSVACGTPTFAEENIEDYFVTNDIIKADFCLYAKGDSMIEADINDGDLVFVRKTPAVDNGKIAVVLIGEETTLKRVYKTEDSLILHAENRTYQPLIYTEKDCKIENIMVLGEMIGIYKNIKQ</sequence>
<dbReference type="InterPro" id="IPR001387">
    <property type="entry name" value="Cro/C1-type_HTH"/>
</dbReference>
<evidence type="ECO:0000259" key="1">
    <source>
        <dbReference type="PROSITE" id="PS50943"/>
    </source>
</evidence>
<dbReference type="OrthoDB" id="9802364at2"/>
<dbReference type="Gene3D" id="2.10.109.10">
    <property type="entry name" value="Umud Fragment, subunit A"/>
    <property type="match status" value="1"/>
</dbReference>
<accession>A0A2S0KPA1</accession>
<evidence type="ECO:0000313" key="2">
    <source>
        <dbReference type="EMBL" id="AVM42853.1"/>
    </source>
</evidence>
<dbReference type="Proteomes" id="UP000237947">
    <property type="component" value="Chromosome"/>
</dbReference>
<dbReference type="CDD" id="cd00093">
    <property type="entry name" value="HTH_XRE"/>
    <property type="match status" value="1"/>
</dbReference>
<dbReference type="RefSeq" id="WP_106012802.1">
    <property type="nucleotide sequence ID" value="NZ_CP027226.1"/>
</dbReference>
<protein>
    <submittedName>
        <fullName evidence="2">XRE family transcriptional regulator</fullName>
    </submittedName>
</protein>
<organism evidence="2 3">
    <name type="scientific">Fastidiosipila sanguinis</name>
    <dbReference type="NCBI Taxonomy" id="236753"/>
    <lineage>
        <taxon>Bacteria</taxon>
        <taxon>Bacillati</taxon>
        <taxon>Bacillota</taxon>
        <taxon>Clostridia</taxon>
        <taxon>Eubacteriales</taxon>
        <taxon>Oscillospiraceae</taxon>
        <taxon>Fastidiosipila</taxon>
    </lineage>
</organism>
<dbReference type="EMBL" id="CP027226">
    <property type="protein sequence ID" value="AVM42853.1"/>
    <property type="molecule type" value="Genomic_DNA"/>
</dbReference>
<dbReference type="InterPro" id="IPR039418">
    <property type="entry name" value="LexA-like"/>
</dbReference>
<dbReference type="CDD" id="cd06529">
    <property type="entry name" value="S24_LexA-like"/>
    <property type="match status" value="1"/>
</dbReference>
<reference evidence="3" key="1">
    <citation type="submission" date="2018-02" db="EMBL/GenBank/DDBJ databases">
        <authorList>
            <person name="Holder M.E."/>
            <person name="Ajami N.J."/>
            <person name="Petrosino J.F."/>
        </authorList>
    </citation>
    <scope>NUCLEOTIDE SEQUENCE [LARGE SCALE GENOMIC DNA]</scope>
    <source>
        <strain evidence="3">CCUG 47711</strain>
    </source>
</reference>
<dbReference type="Gene3D" id="1.10.260.40">
    <property type="entry name" value="lambda repressor-like DNA-binding domains"/>
    <property type="match status" value="1"/>
</dbReference>
<evidence type="ECO:0000313" key="3">
    <source>
        <dbReference type="Proteomes" id="UP000237947"/>
    </source>
</evidence>
<dbReference type="SMART" id="SM00530">
    <property type="entry name" value="HTH_XRE"/>
    <property type="match status" value="1"/>
</dbReference>
<proteinExistence type="predicted"/>
<feature type="domain" description="HTH cro/C1-type" evidence="1">
    <location>
        <begin position="8"/>
        <end position="62"/>
    </location>
</feature>
<dbReference type="InterPro" id="IPR036286">
    <property type="entry name" value="LexA/Signal_pep-like_sf"/>
</dbReference>
<dbReference type="PANTHER" id="PTHR33516:SF2">
    <property type="entry name" value="LEXA REPRESSOR-RELATED"/>
    <property type="match status" value="1"/>
</dbReference>
<dbReference type="Pfam" id="PF00717">
    <property type="entry name" value="Peptidase_S24"/>
    <property type="match status" value="1"/>
</dbReference>
<dbReference type="SUPFAM" id="SSF51306">
    <property type="entry name" value="LexA/Signal peptidase"/>
    <property type="match status" value="1"/>
</dbReference>
<keyword evidence="3" id="KW-1185">Reference proteome</keyword>
<dbReference type="InterPro" id="IPR015927">
    <property type="entry name" value="Peptidase_S24_S26A/B/C"/>
</dbReference>
<dbReference type="KEGG" id="fsa:C5Q98_06345"/>
<name>A0A2S0KPA1_9FIRM</name>
<dbReference type="PROSITE" id="PS50943">
    <property type="entry name" value="HTH_CROC1"/>
    <property type="match status" value="1"/>
</dbReference>
<dbReference type="InterPro" id="IPR050077">
    <property type="entry name" value="LexA_repressor"/>
</dbReference>
<dbReference type="Pfam" id="PF01381">
    <property type="entry name" value="HTH_3"/>
    <property type="match status" value="1"/>
</dbReference>
<gene>
    <name evidence="2" type="ORF">C5Q98_06345</name>
</gene>
<dbReference type="PANTHER" id="PTHR33516">
    <property type="entry name" value="LEXA REPRESSOR"/>
    <property type="match status" value="1"/>
</dbReference>
<dbReference type="SUPFAM" id="SSF47413">
    <property type="entry name" value="lambda repressor-like DNA-binding domains"/>
    <property type="match status" value="1"/>
</dbReference>
<dbReference type="GO" id="GO:0003677">
    <property type="term" value="F:DNA binding"/>
    <property type="evidence" value="ECO:0007669"/>
    <property type="project" value="InterPro"/>
</dbReference>